<proteinExistence type="predicted"/>
<dbReference type="AlphaFoldDB" id="A0A1S8CET4"/>
<evidence type="ECO:0008006" key="3">
    <source>
        <dbReference type="Google" id="ProtNLM"/>
    </source>
</evidence>
<comment type="caution">
    <text evidence="1">The sequence shown here is derived from an EMBL/GenBank/DDBJ whole genome shotgun (WGS) entry which is preliminary data.</text>
</comment>
<dbReference type="EMBL" id="MOXD01000015">
    <property type="protein sequence ID" value="OMQ20064.1"/>
    <property type="molecule type" value="Genomic_DNA"/>
</dbReference>
<dbReference type="Proteomes" id="UP000216021">
    <property type="component" value="Unassembled WGS sequence"/>
</dbReference>
<name>A0A1S8CET4_9GAMM</name>
<sequence>MKKNDVYLEMLQVALPHIRSVTTWRLIYRIRDKSCFYESQLIHGFYILLTSEEFEDADFWFLNHHARSYYEECDSNKSMLYNAQVKSIAKIFSLVPENLRYKLEWNGPGM</sequence>
<reference evidence="1 2" key="1">
    <citation type="submission" date="2016-11" db="EMBL/GenBank/DDBJ databases">
        <title>Rahnella oryzae sp. nov., isolated from rice root.</title>
        <authorList>
            <person name="Zhang X.-X."/>
            <person name="Zhang J."/>
        </authorList>
    </citation>
    <scope>NUCLEOTIDE SEQUENCE [LARGE SCALE GENOMIC DNA]</scope>
    <source>
        <strain evidence="1 2">J11-6</strain>
    </source>
</reference>
<evidence type="ECO:0000313" key="2">
    <source>
        <dbReference type="Proteomes" id="UP000216021"/>
    </source>
</evidence>
<keyword evidence="2" id="KW-1185">Reference proteome</keyword>
<gene>
    <name evidence="1" type="ORF">BMI79_20450</name>
</gene>
<organism evidence="1 2">
    <name type="scientific">Serratia oryzae</name>
    <dbReference type="NCBI Taxonomy" id="2034155"/>
    <lineage>
        <taxon>Bacteria</taxon>
        <taxon>Pseudomonadati</taxon>
        <taxon>Pseudomonadota</taxon>
        <taxon>Gammaproteobacteria</taxon>
        <taxon>Enterobacterales</taxon>
        <taxon>Yersiniaceae</taxon>
        <taxon>Serratia</taxon>
    </lineage>
</organism>
<dbReference type="RefSeq" id="WP_076944102.1">
    <property type="nucleotide sequence ID" value="NZ_MOXD01000015.1"/>
</dbReference>
<evidence type="ECO:0000313" key="1">
    <source>
        <dbReference type="EMBL" id="OMQ20064.1"/>
    </source>
</evidence>
<protein>
    <recommendedName>
        <fullName evidence="3">Zinc ABC transporter substrate-binding protein</fullName>
    </recommendedName>
</protein>
<accession>A0A1S8CET4</accession>
<dbReference type="OrthoDB" id="6919103at2"/>